<feature type="compositionally biased region" description="Polar residues" evidence="4">
    <location>
        <begin position="312"/>
        <end position="325"/>
    </location>
</feature>
<dbReference type="PROSITE" id="PS50916">
    <property type="entry name" value="RABBD"/>
    <property type="match status" value="1"/>
</dbReference>
<sequence length="668" mass="73800">MSVSSFKQSSKAPSIASKKQSNKTPSVVSSVRNGKAGSTMSETIKSTTSTSNNINGTSKPLPFNAVTVPSVSVKGRVLGDQELTEEELEHLADVCRRYEQLQRREDERIKQIRDKAISREKARRGVSRFDEAHCALCGAAFMAIINTKALCLQCERYVCRNCVHHKIDNDGILCIECFNECSNKARTGLWFTEKLQVAKKDGRIITIAPTSALRASLTRKKREQSAASSVIGKPPPNPQKQNGNVTDTVQEAAKRLANSNDKDTNQRSNLNNQRQLVSLTPTNGAEQLAFNVIFSGVDNLPKTTPHSRSRQHSTSGYITPNTLTGGNAGSISEGLNTSNWDNKSMLSSVSVGSVTSVYSEREESFTHGIRIKGDLNFSVDYEDKSGTLRIFVKQAREIAAADSKLNSSNTYVKAYLLPDKTKASKRKTKVKKNSTNPFYNESLIYEIARSDMAYRTLQLSVWHYRHAKANLFLGEVLVPLADYRFSSTPIWRALQNRNSLGGDGYHRLTKGQIRLGLMYVPQSEDQGELQIHIQNATDLNVPLGASGGGENKNVVNPFVKTYLLPERPKESKRKTTIIKKTNNPTWGQTLVYKGIAKTQLPSIGVEVIIWDATKIGHHEYLGGCNLNAGSRSGYGMDATGTERSLWVEMMSKPNTLVEGNVPLRSTMD</sequence>
<dbReference type="Proteomes" id="UP000321570">
    <property type="component" value="Unassembled WGS sequence"/>
</dbReference>
<keyword evidence="3" id="KW-0472">Membrane</keyword>
<feature type="domain" description="C2" evidence="5">
    <location>
        <begin position="371"/>
        <end position="494"/>
    </location>
</feature>
<evidence type="ECO:0000256" key="3">
    <source>
        <dbReference type="ARBA" id="ARBA00023136"/>
    </source>
</evidence>
<dbReference type="Pfam" id="PF00168">
    <property type="entry name" value="C2"/>
    <property type="match status" value="2"/>
</dbReference>
<proteinExistence type="predicted"/>
<dbReference type="Gene3D" id="3.30.40.10">
    <property type="entry name" value="Zinc/RING finger domain, C3HC4 (zinc finger)"/>
    <property type="match status" value="1"/>
</dbReference>
<dbReference type="InterPro" id="IPR013083">
    <property type="entry name" value="Znf_RING/FYVE/PHD"/>
</dbReference>
<dbReference type="FunFam" id="2.60.40.150:FF:000006">
    <property type="entry name" value="Synaptotagmin-like 5, isoform CRA_a"/>
    <property type="match status" value="1"/>
</dbReference>
<dbReference type="PANTHER" id="PTHR45716">
    <property type="entry name" value="BITESIZE, ISOFORM I"/>
    <property type="match status" value="1"/>
</dbReference>
<organism evidence="7 8">
    <name type="scientific">Hymenolepis diminuta</name>
    <name type="common">Rat tapeworm</name>
    <dbReference type="NCBI Taxonomy" id="6216"/>
    <lineage>
        <taxon>Eukaryota</taxon>
        <taxon>Metazoa</taxon>
        <taxon>Spiralia</taxon>
        <taxon>Lophotrochozoa</taxon>
        <taxon>Platyhelminthes</taxon>
        <taxon>Cestoda</taxon>
        <taxon>Eucestoda</taxon>
        <taxon>Cyclophyllidea</taxon>
        <taxon>Hymenolepididae</taxon>
        <taxon>Hymenolepis</taxon>
    </lineage>
</organism>
<feature type="domain" description="RabBD" evidence="6">
    <location>
        <begin position="77"/>
        <end position="194"/>
    </location>
</feature>
<evidence type="ECO:0000256" key="4">
    <source>
        <dbReference type="SAM" id="MobiDB-lite"/>
    </source>
</evidence>
<dbReference type="Gene3D" id="2.60.40.150">
    <property type="entry name" value="C2 domain"/>
    <property type="match status" value="2"/>
</dbReference>
<dbReference type="GO" id="GO:0031267">
    <property type="term" value="F:small GTPase binding"/>
    <property type="evidence" value="ECO:0007669"/>
    <property type="project" value="InterPro"/>
</dbReference>
<dbReference type="InterPro" id="IPR035892">
    <property type="entry name" value="C2_domain_sf"/>
</dbReference>
<dbReference type="InterPro" id="IPR041282">
    <property type="entry name" value="FYVE_2"/>
</dbReference>
<feature type="compositionally biased region" description="Low complexity" evidence="4">
    <location>
        <begin position="38"/>
        <end position="58"/>
    </location>
</feature>
<dbReference type="CDD" id="cd08521">
    <property type="entry name" value="C2A_SLP"/>
    <property type="match status" value="1"/>
</dbReference>
<dbReference type="InterPro" id="IPR010911">
    <property type="entry name" value="Rab_BD"/>
</dbReference>
<dbReference type="Pfam" id="PF02318">
    <property type="entry name" value="FYVE_2"/>
    <property type="match status" value="1"/>
</dbReference>
<dbReference type="GO" id="GO:0006886">
    <property type="term" value="P:intracellular protein transport"/>
    <property type="evidence" value="ECO:0007669"/>
    <property type="project" value="InterPro"/>
</dbReference>
<feature type="region of interest" description="Disordered" evidence="4">
    <location>
        <begin position="1"/>
        <end position="58"/>
    </location>
</feature>
<dbReference type="SUPFAM" id="SSF49562">
    <property type="entry name" value="C2 domain (Calcium/lipid-binding domain, CaLB)"/>
    <property type="match status" value="2"/>
</dbReference>
<dbReference type="GO" id="GO:0006887">
    <property type="term" value="P:exocytosis"/>
    <property type="evidence" value="ECO:0007669"/>
    <property type="project" value="TreeGrafter"/>
</dbReference>
<dbReference type="PROSITE" id="PS50004">
    <property type="entry name" value="C2"/>
    <property type="match status" value="2"/>
</dbReference>
<evidence type="ECO:0000313" key="8">
    <source>
        <dbReference type="Proteomes" id="UP000321570"/>
    </source>
</evidence>
<dbReference type="GO" id="GO:0042043">
    <property type="term" value="F:neurexin family protein binding"/>
    <property type="evidence" value="ECO:0007669"/>
    <property type="project" value="TreeGrafter"/>
</dbReference>
<evidence type="ECO:0000256" key="1">
    <source>
        <dbReference type="ARBA" id="ARBA00004370"/>
    </source>
</evidence>
<dbReference type="AlphaFoldDB" id="A0A564Y8A3"/>
<dbReference type="InterPro" id="IPR011011">
    <property type="entry name" value="Znf_FYVE_PHD"/>
</dbReference>
<gene>
    <name evidence="7" type="ORF">WMSIL1_LOCUS3741</name>
</gene>
<evidence type="ECO:0008006" key="9">
    <source>
        <dbReference type="Google" id="ProtNLM"/>
    </source>
</evidence>
<keyword evidence="2" id="KW-0677">Repeat</keyword>
<dbReference type="EMBL" id="CABIJS010000111">
    <property type="protein sequence ID" value="VUZ43525.1"/>
    <property type="molecule type" value="Genomic_DNA"/>
</dbReference>
<evidence type="ECO:0000259" key="6">
    <source>
        <dbReference type="PROSITE" id="PS50916"/>
    </source>
</evidence>
<feature type="domain" description="C2" evidence="5">
    <location>
        <begin position="509"/>
        <end position="647"/>
    </location>
</feature>
<dbReference type="GO" id="GO:0070382">
    <property type="term" value="C:exocytic vesicle"/>
    <property type="evidence" value="ECO:0007669"/>
    <property type="project" value="TreeGrafter"/>
</dbReference>
<evidence type="ECO:0000256" key="2">
    <source>
        <dbReference type="ARBA" id="ARBA00022737"/>
    </source>
</evidence>
<feature type="region of interest" description="Disordered" evidence="4">
    <location>
        <begin position="301"/>
        <end position="325"/>
    </location>
</feature>
<reference evidence="7 8" key="1">
    <citation type="submission" date="2019-07" db="EMBL/GenBank/DDBJ databases">
        <authorList>
            <person name="Jastrzebski P J."/>
            <person name="Paukszto L."/>
            <person name="Jastrzebski P J."/>
        </authorList>
    </citation>
    <scope>NUCLEOTIDE SEQUENCE [LARGE SCALE GENOMIC DNA]</scope>
    <source>
        <strain evidence="7 8">WMS-il1</strain>
    </source>
</reference>
<dbReference type="SMART" id="SM00239">
    <property type="entry name" value="C2"/>
    <property type="match status" value="2"/>
</dbReference>
<accession>A0A564Y8A3</accession>
<feature type="compositionally biased region" description="Polar residues" evidence="4">
    <location>
        <begin position="1"/>
        <end position="32"/>
    </location>
</feature>
<dbReference type="PANTHER" id="PTHR45716:SF2">
    <property type="entry name" value="BITESIZE, ISOFORM I"/>
    <property type="match status" value="1"/>
</dbReference>
<name>A0A564Y8A3_HYMDI</name>
<feature type="region of interest" description="Disordered" evidence="4">
    <location>
        <begin position="216"/>
        <end position="244"/>
    </location>
</feature>
<dbReference type="InterPro" id="IPR000008">
    <property type="entry name" value="C2_dom"/>
</dbReference>
<comment type="subcellular location">
    <subcellularLocation>
        <location evidence="1">Membrane</location>
    </subcellularLocation>
</comment>
<evidence type="ECO:0000259" key="5">
    <source>
        <dbReference type="PROSITE" id="PS50004"/>
    </source>
</evidence>
<protein>
    <recommendedName>
        <fullName evidence="9">C2 domain-containing protein</fullName>
    </recommendedName>
</protein>
<keyword evidence="8" id="KW-1185">Reference proteome</keyword>
<dbReference type="SUPFAM" id="SSF57903">
    <property type="entry name" value="FYVE/PHD zinc finger"/>
    <property type="match status" value="1"/>
</dbReference>
<evidence type="ECO:0000313" key="7">
    <source>
        <dbReference type="EMBL" id="VUZ43525.1"/>
    </source>
</evidence>
<dbReference type="GO" id="GO:0005886">
    <property type="term" value="C:plasma membrane"/>
    <property type="evidence" value="ECO:0007669"/>
    <property type="project" value="TreeGrafter"/>
</dbReference>